<evidence type="ECO:0000313" key="3">
    <source>
        <dbReference type="Proteomes" id="UP000767238"/>
    </source>
</evidence>
<dbReference type="OrthoDB" id="6359816at2759"/>
<accession>A0A9P8GEB9</accession>
<gene>
    <name evidence="2" type="ORF">KCV03_g7327</name>
</gene>
<dbReference type="EMBL" id="JAHFYH010000060">
    <property type="protein sequence ID" value="KAH0216806.1"/>
    <property type="molecule type" value="Genomic_DNA"/>
</dbReference>
<dbReference type="Pfam" id="PF00651">
    <property type="entry name" value="BTB"/>
    <property type="match status" value="1"/>
</dbReference>
<feature type="domain" description="BTB" evidence="1">
    <location>
        <begin position="23"/>
        <end position="85"/>
    </location>
</feature>
<name>A0A9P8GEB9_AURME</name>
<dbReference type="InterPro" id="IPR011333">
    <property type="entry name" value="SKP1/BTB/POZ_sf"/>
</dbReference>
<dbReference type="PROSITE" id="PS50097">
    <property type="entry name" value="BTB"/>
    <property type="match status" value="1"/>
</dbReference>
<dbReference type="InterPro" id="IPR051481">
    <property type="entry name" value="BTB-POZ/Galectin-3-binding"/>
</dbReference>
<dbReference type="Gene3D" id="3.30.710.10">
    <property type="entry name" value="Potassium Channel Kv1.1, Chain A"/>
    <property type="match status" value="1"/>
</dbReference>
<dbReference type="InterPro" id="IPR000210">
    <property type="entry name" value="BTB/POZ_dom"/>
</dbReference>
<dbReference type="SMART" id="SM00225">
    <property type="entry name" value="BTB"/>
    <property type="match status" value="1"/>
</dbReference>
<feature type="non-terminal residue" evidence="2">
    <location>
        <position position="227"/>
    </location>
</feature>
<comment type="caution">
    <text evidence="2">The sequence shown here is derived from an EMBL/GenBank/DDBJ whole genome shotgun (WGS) entry which is preliminary data.</text>
</comment>
<dbReference type="PANTHER" id="PTHR24410:SF23">
    <property type="entry name" value="BTB DOMAIN-CONTAINING PROTEIN-RELATED"/>
    <property type="match status" value="1"/>
</dbReference>
<protein>
    <recommendedName>
        <fullName evidence="1">BTB domain-containing protein</fullName>
    </recommendedName>
</protein>
<dbReference type="AlphaFoldDB" id="A0A9P8GEB9"/>
<organism evidence="2 3">
    <name type="scientific">Aureobasidium melanogenum</name>
    <name type="common">Aureobasidium pullulans var. melanogenum</name>
    <dbReference type="NCBI Taxonomy" id="46634"/>
    <lineage>
        <taxon>Eukaryota</taxon>
        <taxon>Fungi</taxon>
        <taxon>Dikarya</taxon>
        <taxon>Ascomycota</taxon>
        <taxon>Pezizomycotina</taxon>
        <taxon>Dothideomycetes</taxon>
        <taxon>Dothideomycetidae</taxon>
        <taxon>Dothideales</taxon>
        <taxon>Saccotheciaceae</taxon>
        <taxon>Aureobasidium</taxon>
    </lineage>
</organism>
<dbReference type="Proteomes" id="UP000767238">
    <property type="component" value="Unassembled WGS sequence"/>
</dbReference>
<evidence type="ECO:0000313" key="2">
    <source>
        <dbReference type="EMBL" id="KAH0216806.1"/>
    </source>
</evidence>
<dbReference type="PANTHER" id="PTHR24410">
    <property type="entry name" value="HL07962P-RELATED"/>
    <property type="match status" value="1"/>
</dbReference>
<dbReference type="SUPFAM" id="SSF54695">
    <property type="entry name" value="POZ domain"/>
    <property type="match status" value="1"/>
</dbReference>
<reference evidence="2" key="2">
    <citation type="submission" date="2021-08" db="EMBL/GenBank/DDBJ databases">
        <authorList>
            <person name="Gostincar C."/>
            <person name="Sun X."/>
            <person name="Song Z."/>
            <person name="Gunde-Cimerman N."/>
        </authorList>
    </citation>
    <scope>NUCLEOTIDE SEQUENCE</scope>
    <source>
        <strain evidence="2">EXF-8016</strain>
    </source>
</reference>
<evidence type="ECO:0000259" key="1">
    <source>
        <dbReference type="PROSITE" id="PS50097"/>
    </source>
</evidence>
<sequence>MDDQGSFYSDHINLSVYNNPKDSDIILKCGKHKFYAHRAILRMWSPFFERSLKSGFPVAKSAIFNIDQDDPDDYKYFAAMLKHIYGMPFGDPDLNNPSEFEFCFVLMENIIRVYMMADKYDIPAVRNAAISALKSFLYSDEALPGYPDVEFAGIPDWIAKICGPDALQLADPKLRDVLCTWVSEKFDLLIPDPVYIAKFKDGSLLDSELIAKLLSHLGAEIGYLKTK</sequence>
<reference evidence="2" key="1">
    <citation type="journal article" date="2021" name="J Fungi (Basel)">
        <title>Virulence traits and population genomics of the black yeast Aureobasidium melanogenum.</title>
        <authorList>
            <person name="Cernosa A."/>
            <person name="Sun X."/>
            <person name="Gostincar C."/>
            <person name="Fang C."/>
            <person name="Gunde-Cimerman N."/>
            <person name="Song Z."/>
        </authorList>
    </citation>
    <scope>NUCLEOTIDE SEQUENCE</scope>
    <source>
        <strain evidence="2">EXF-8016</strain>
    </source>
</reference>
<proteinExistence type="predicted"/>